<organism evidence="1 2">
    <name type="scientific">Neorhodopirellula lusitana</name>
    <dbReference type="NCBI Taxonomy" id="445327"/>
    <lineage>
        <taxon>Bacteria</taxon>
        <taxon>Pseudomonadati</taxon>
        <taxon>Planctomycetota</taxon>
        <taxon>Planctomycetia</taxon>
        <taxon>Pirellulales</taxon>
        <taxon>Pirellulaceae</taxon>
        <taxon>Neorhodopirellula</taxon>
    </lineage>
</organism>
<dbReference type="SUPFAM" id="SSF56399">
    <property type="entry name" value="ADP-ribosylation"/>
    <property type="match status" value="1"/>
</dbReference>
<reference evidence="1 2" key="1">
    <citation type="submission" date="2017-05" db="EMBL/GenBank/DDBJ databases">
        <authorList>
            <person name="Varghese N."/>
            <person name="Submissions S."/>
        </authorList>
    </citation>
    <scope>NUCLEOTIDE SEQUENCE [LARGE SCALE GENOMIC DNA]</scope>
    <source>
        <strain evidence="1 2">DSM 25457</strain>
    </source>
</reference>
<proteinExistence type="predicted"/>
<evidence type="ECO:0000313" key="1">
    <source>
        <dbReference type="EMBL" id="SMP40500.1"/>
    </source>
</evidence>
<accession>A0ABY1PTC3</accession>
<dbReference type="InterPro" id="IPR009297">
    <property type="entry name" value="DUF952"/>
</dbReference>
<dbReference type="Pfam" id="PF06108">
    <property type="entry name" value="DUF952"/>
    <property type="match status" value="1"/>
</dbReference>
<name>A0ABY1PTC3_9BACT</name>
<dbReference type="PANTHER" id="PTHR34129">
    <property type="entry name" value="BLR1139 PROTEIN"/>
    <property type="match status" value="1"/>
</dbReference>
<protein>
    <submittedName>
        <fullName evidence="1">Uncharacterized conserved protein, DUF952 family</fullName>
    </submittedName>
</protein>
<keyword evidence="2" id="KW-1185">Reference proteome</keyword>
<dbReference type="EMBL" id="FXUG01000001">
    <property type="protein sequence ID" value="SMP40500.1"/>
    <property type="molecule type" value="Genomic_DNA"/>
</dbReference>
<evidence type="ECO:0000313" key="2">
    <source>
        <dbReference type="Proteomes" id="UP001158067"/>
    </source>
</evidence>
<dbReference type="Gene3D" id="3.20.170.20">
    <property type="entry name" value="Protein of unknown function DUF952"/>
    <property type="match status" value="1"/>
</dbReference>
<sequence length="105" mass="11523">MPAATICKIITHPELEQAIRTGSFAGSTLDQADGFLHFSTEAQVAGTLAAHYAGATDLWLIRVRTEVLGDDLRWEKSREGSLFPHLYGTLLTRKVDCIEPIDAQP</sequence>
<comment type="caution">
    <text evidence="1">The sequence shown here is derived from an EMBL/GenBank/DDBJ whole genome shotgun (WGS) entry which is preliminary data.</text>
</comment>
<dbReference type="RefSeq" id="WP_283430690.1">
    <property type="nucleotide sequence ID" value="NZ_FXUG01000001.1"/>
</dbReference>
<dbReference type="PANTHER" id="PTHR34129:SF1">
    <property type="entry name" value="DUF952 DOMAIN-CONTAINING PROTEIN"/>
    <property type="match status" value="1"/>
</dbReference>
<gene>
    <name evidence="1" type="ORF">SAMN06265222_101455</name>
</gene>
<dbReference type="Proteomes" id="UP001158067">
    <property type="component" value="Unassembled WGS sequence"/>
</dbReference>